<dbReference type="EMBL" id="JAAAWO010000002">
    <property type="protein sequence ID" value="NDW14688.1"/>
    <property type="molecule type" value="Genomic_DNA"/>
</dbReference>
<comment type="caution">
    <text evidence="6">The sequence shown here is derived from an EMBL/GenBank/DDBJ whole genome shotgun (WGS) entry which is preliminary data.</text>
</comment>
<evidence type="ECO:0000256" key="2">
    <source>
        <dbReference type="ARBA" id="ARBA00037999"/>
    </source>
</evidence>
<dbReference type="EC" id="2.6.1.92" evidence="6"/>
<dbReference type="InterPro" id="IPR020026">
    <property type="entry name" value="PseC"/>
</dbReference>
<dbReference type="PIRSF" id="PIRSF000390">
    <property type="entry name" value="PLP_StrS"/>
    <property type="match status" value="1"/>
</dbReference>
<dbReference type="Proteomes" id="UP000471381">
    <property type="component" value="Unassembled WGS sequence"/>
</dbReference>
<name>A0A6N9TJ08_9ALTE</name>
<dbReference type="GO" id="GO:0008483">
    <property type="term" value="F:transaminase activity"/>
    <property type="evidence" value="ECO:0007669"/>
    <property type="project" value="UniProtKB-KW"/>
</dbReference>
<evidence type="ECO:0000313" key="7">
    <source>
        <dbReference type="Proteomes" id="UP000471381"/>
    </source>
</evidence>
<dbReference type="GO" id="GO:0030170">
    <property type="term" value="F:pyridoxal phosphate binding"/>
    <property type="evidence" value="ECO:0007669"/>
    <property type="project" value="TreeGrafter"/>
</dbReference>
<dbReference type="InterPro" id="IPR015421">
    <property type="entry name" value="PyrdxlP-dep_Trfase_major"/>
</dbReference>
<keyword evidence="7" id="KW-1185">Reference proteome</keyword>
<reference evidence="6 7" key="1">
    <citation type="submission" date="2020-01" db="EMBL/GenBank/DDBJ databases">
        <title>Genomes of bacteria type strains.</title>
        <authorList>
            <person name="Chen J."/>
            <person name="Zhu S."/>
            <person name="Yang J."/>
        </authorList>
    </citation>
    <scope>NUCLEOTIDE SEQUENCE [LARGE SCALE GENOMIC DNA]</scope>
    <source>
        <strain evidence="6 7">LMG 24078</strain>
    </source>
</reference>
<feature type="active site" description="Proton acceptor" evidence="3">
    <location>
        <position position="188"/>
    </location>
</feature>
<comment type="similarity">
    <text evidence="2 5">Belongs to the DegT/DnrJ/EryC1 family.</text>
</comment>
<dbReference type="PANTHER" id="PTHR30244:SF34">
    <property type="entry name" value="DTDP-4-AMINO-4,6-DIDEOXYGALACTOSE TRANSAMINASE"/>
    <property type="match status" value="1"/>
</dbReference>
<keyword evidence="6" id="KW-0032">Aminotransferase</keyword>
<dbReference type="AlphaFoldDB" id="A0A6N9TJ08"/>
<dbReference type="InterPro" id="IPR015424">
    <property type="entry name" value="PyrdxlP-dep_Trfase"/>
</dbReference>
<organism evidence="6 7">
    <name type="scientific">Alteromonas genovensis</name>
    <dbReference type="NCBI Taxonomy" id="471225"/>
    <lineage>
        <taxon>Bacteria</taxon>
        <taxon>Pseudomonadati</taxon>
        <taxon>Pseudomonadota</taxon>
        <taxon>Gammaproteobacteria</taxon>
        <taxon>Alteromonadales</taxon>
        <taxon>Alteromonadaceae</taxon>
        <taxon>Alteromonas/Salinimonas group</taxon>
        <taxon>Alteromonas</taxon>
    </lineage>
</organism>
<dbReference type="Gene3D" id="3.90.1150.10">
    <property type="entry name" value="Aspartate Aminotransferase, domain 1"/>
    <property type="match status" value="1"/>
</dbReference>
<sequence length="389" mass="43297">MIPYGRQHIDDTDIEAVVEALKSDWLTQGPRVPAFESALACHVGAKFGIAVNSATSALHIACLALEVGTGDIVWTSPNSFVASANCALYCNASVDFVDINIDTGNMCVDALAIKLANAAEHNCLPKVVIPVHFAGQPCDMKQIATLAEQYKFKIIEDASHAVGAKYFESAVGSCNYSDICVFSFHPVKIITTMEGGMAMTNQQSLADKMRLFRSHGVTNAASAMRNPAHGPWYYEQVELGFNYRMNDIEAALGCSQVKKLDDFIVKRNKIAEQYNERFFESDFITPLTISDGCYSSFHLYVVRIANLTQHQQRELVETMRDKGIFAHLHYIPIHTQPYYAELGHKLGDYPNSERYYREAITLPIFPNLTTSQINFIADTLITLVDSLKR</sequence>
<dbReference type="Pfam" id="PF01041">
    <property type="entry name" value="DegT_DnrJ_EryC1"/>
    <property type="match status" value="1"/>
</dbReference>
<dbReference type="NCBIfam" id="TIGR03588">
    <property type="entry name" value="PseC"/>
    <property type="match status" value="1"/>
</dbReference>
<accession>A0A6N9TJ08</accession>
<dbReference type="RefSeq" id="WP_163105269.1">
    <property type="nucleotide sequence ID" value="NZ_JAAAWO010000002.1"/>
</dbReference>
<protein>
    <submittedName>
        <fullName evidence="6">UDP-4-amino-4, 6-dideoxy-N-acetyl-beta-L-altrosamine transaminase</fullName>
        <ecNumber evidence="6">2.6.1.92</ecNumber>
    </submittedName>
</protein>
<gene>
    <name evidence="6" type="primary">pseC</name>
    <name evidence="6" type="ORF">GTQ48_03960</name>
</gene>
<evidence type="ECO:0000256" key="5">
    <source>
        <dbReference type="RuleBase" id="RU004508"/>
    </source>
</evidence>
<evidence type="ECO:0000313" key="6">
    <source>
        <dbReference type="EMBL" id="NDW14688.1"/>
    </source>
</evidence>
<dbReference type="PANTHER" id="PTHR30244">
    <property type="entry name" value="TRANSAMINASE"/>
    <property type="match status" value="1"/>
</dbReference>
<keyword evidence="1 4" id="KW-0663">Pyridoxal phosphate</keyword>
<dbReference type="InterPro" id="IPR015422">
    <property type="entry name" value="PyrdxlP-dep_Trfase_small"/>
</dbReference>
<proteinExistence type="inferred from homology"/>
<evidence type="ECO:0000256" key="3">
    <source>
        <dbReference type="PIRSR" id="PIRSR000390-1"/>
    </source>
</evidence>
<feature type="modified residue" description="N6-(pyridoxal phosphate)lysine" evidence="4">
    <location>
        <position position="188"/>
    </location>
</feature>
<keyword evidence="6" id="KW-0808">Transferase</keyword>
<dbReference type="InterPro" id="IPR000653">
    <property type="entry name" value="DegT/StrS_aminotransferase"/>
</dbReference>
<dbReference type="GO" id="GO:0000271">
    <property type="term" value="P:polysaccharide biosynthetic process"/>
    <property type="evidence" value="ECO:0007669"/>
    <property type="project" value="TreeGrafter"/>
</dbReference>
<dbReference type="Gene3D" id="3.40.640.10">
    <property type="entry name" value="Type I PLP-dependent aspartate aminotransferase-like (Major domain)"/>
    <property type="match status" value="1"/>
</dbReference>
<evidence type="ECO:0000256" key="4">
    <source>
        <dbReference type="PIRSR" id="PIRSR000390-2"/>
    </source>
</evidence>
<dbReference type="CDD" id="cd00616">
    <property type="entry name" value="AHBA_syn"/>
    <property type="match status" value="1"/>
</dbReference>
<dbReference type="SUPFAM" id="SSF53383">
    <property type="entry name" value="PLP-dependent transferases"/>
    <property type="match status" value="1"/>
</dbReference>
<evidence type="ECO:0000256" key="1">
    <source>
        <dbReference type="ARBA" id="ARBA00022898"/>
    </source>
</evidence>